<dbReference type="RefSeq" id="WP_012218248.1">
    <property type="nucleotide sequence ID" value="NC_010087.1"/>
</dbReference>
<dbReference type="EMBL" id="AP009387">
    <property type="protein sequence ID" value="BAG47452.1"/>
    <property type="molecule type" value="Genomic_DNA"/>
</dbReference>
<accession>A0A0H3KUW9</accession>
<dbReference type="HOGENOM" id="CLU_049301_5_2_4"/>
<name>A0A0H3KUW9_BURM1</name>
<dbReference type="PANTHER" id="PTHR46268">
    <property type="entry name" value="STRESS RESPONSE PROTEIN NHAX"/>
    <property type="match status" value="1"/>
</dbReference>
<feature type="domain" description="UspA" evidence="2">
    <location>
        <begin position="3"/>
        <end position="136"/>
    </location>
</feature>
<protein>
    <submittedName>
        <fullName evidence="3">Universal stress protein</fullName>
    </submittedName>
</protein>
<dbReference type="Gene3D" id="3.40.50.12370">
    <property type="match status" value="1"/>
</dbReference>
<dbReference type="SUPFAM" id="SSF52402">
    <property type="entry name" value="Adenine nucleotide alpha hydrolases-like"/>
    <property type="match status" value="2"/>
</dbReference>
<dbReference type="AlphaFoldDB" id="A0A0H3KUW9"/>
<evidence type="ECO:0000256" key="1">
    <source>
        <dbReference type="ARBA" id="ARBA00008791"/>
    </source>
</evidence>
<reference evidence="3 4" key="1">
    <citation type="submission" date="2007-04" db="EMBL/GenBank/DDBJ databases">
        <title>Complete genome sequence of Burkholderia multivorans ATCC 17616.</title>
        <authorList>
            <person name="Ohtsubo Y."/>
            <person name="Yamashita A."/>
            <person name="Kurokawa K."/>
            <person name="Takami H."/>
            <person name="Yuhara S."/>
            <person name="Nishiyama E."/>
            <person name="Endo R."/>
            <person name="Miyazaki R."/>
            <person name="Ono A."/>
            <person name="Yano K."/>
            <person name="Ito M."/>
            <person name="Sota M."/>
            <person name="Yuji N."/>
            <person name="Hattori M."/>
            <person name="Tsuda M."/>
        </authorList>
    </citation>
    <scope>NUCLEOTIDE SEQUENCE [LARGE SCALE GENOMIC DNA]</scope>
    <source>
        <strain evidence="4">ATCC 17616 / 249</strain>
    </source>
</reference>
<dbReference type="KEGG" id="bmu:Bmul_5900"/>
<dbReference type="GeneID" id="93169292"/>
<dbReference type="Pfam" id="PF00582">
    <property type="entry name" value="Usp"/>
    <property type="match status" value="1"/>
</dbReference>
<comment type="similarity">
    <text evidence="1">Belongs to the universal stress protein A family.</text>
</comment>
<dbReference type="InterPro" id="IPR006015">
    <property type="entry name" value="Universal_stress_UspA"/>
</dbReference>
<sequence>MSYKTLLVHLDDSARCATRVKLALELAGRWNAHLIGLYVVCQDLLEPLRRPHEPLKLAVYERLCDQRRNEAEQRFLAAAELAGRSNVEWQAPAGDATDAGILHARHADLLVLGQEDPDDRMTYVARHFVEDVVMGSGRPAIVVPYAGDVRTIGENVVIGWDGGREAARALADALPLLARARFVNVETVSHGHPDPDKTPAGVDVAAYLERHGIRASFSTTPRDRSVGVGATLLNRVTDLHADLLVMGLYSHARMHERVLGGATRTILEAMTVPVLLSH</sequence>
<dbReference type="PRINTS" id="PR01438">
    <property type="entry name" value="UNVRSLSTRESS"/>
</dbReference>
<dbReference type="KEGG" id="bmj:BMULJ_05625"/>
<evidence type="ECO:0000313" key="3">
    <source>
        <dbReference type="EMBL" id="BAG47452.1"/>
    </source>
</evidence>
<proteinExistence type="inferred from homology"/>
<dbReference type="PANTHER" id="PTHR46268:SF15">
    <property type="entry name" value="UNIVERSAL STRESS PROTEIN HP_0031"/>
    <property type="match status" value="1"/>
</dbReference>
<dbReference type="InterPro" id="IPR006016">
    <property type="entry name" value="UspA"/>
</dbReference>
<evidence type="ECO:0000313" key="4">
    <source>
        <dbReference type="Proteomes" id="UP000008815"/>
    </source>
</evidence>
<dbReference type="eggNOG" id="COG0589">
    <property type="taxonomic scope" value="Bacteria"/>
</dbReference>
<gene>
    <name evidence="3" type="ordered locus">BMULJ_05625</name>
</gene>
<dbReference type="STRING" id="395019.BMULJ_05625"/>
<evidence type="ECO:0000259" key="2">
    <source>
        <dbReference type="Pfam" id="PF00582"/>
    </source>
</evidence>
<keyword evidence="4" id="KW-1185">Reference proteome</keyword>
<organism evidence="3 4">
    <name type="scientific">Burkholderia multivorans (strain ATCC 17616 / 249)</name>
    <dbReference type="NCBI Taxonomy" id="395019"/>
    <lineage>
        <taxon>Bacteria</taxon>
        <taxon>Pseudomonadati</taxon>
        <taxon>Pseudomonadota</taxon>
        <taxon>Betaproteobacteria</taxon>
        <taxon>Burkholderiales</taxon>
        <taxon>Burkholderiaceae</taxon>
        <taxon>Burkholderia</taxon>
        <taxon>Burkholderia cepacia complex</taxon>
    </lineage>
</organism>
<dbReference type="Proteomes" id="UP000008815">
    <property type="component" value="Chromosome 3"/>
</dbReference>